<dbReference type="OrthoDB" id="10005154at2759"/>
<feature type="disulfide bond" evidence="1">
    <location>
        <begin position="492"/>
        <end position="501"/>
    </location>
</feature>
<keyword evidence="1" id="KW-0245">EGF-like domain</keyword>
<dbReference type="Pfam" id="PF17517">
    <property type="entry name" value="IgGFc_binding"/>
    <property type="match status" value="1"/>
</dbReference>
<dbReference type="RefSeq" id="XP_030843390.1">
    <property type="nucleotide sequence ID" value="XM_030987530.1"/>
</dbReference>
<reference evidence="3" key="2">
    <citation type="submission" date="2021-01" db="UniProtKB">
        <authorList>
            <consortium name="EnsemblMetazoa"/>
        </authorList>
    </citation>
    <scope>IDENTIFICATION</scope>
</reference>
<dbReference type="CDD" id="cd00054">
    <property type="entry name" value="EGF_CA"/>
    <property type="match status" value="1"/>
</dbReference>
<comment type="caution">
    <text evidence="1">Lacks conserved residue(s) required for the propagation of feature annotation.</text>
</comment>
<evidence type="ECO:0000259" key="2">
    <source>
        <dbReference type="PROSITE" id="PS50026"/>
    </source>
</evidence>
<dbReference type="PANTHER" id="PTHR46534:SF1">
    <property type="entry name" value="IGGFC-BINDING PROTEIN N-TERMINAL DOMAIN-CONTAINING PROTEIN"/>
    <property type="match status" value="1"/>
</dbReference>
<evidence type="ECO:0000313" key="3">
    <source>
        <dbReference type="EnsemblMetazoa" id="XP_030843390"/>
    </source>
</evidence>
<evidence type="ECO:0000313" key="4">
    <source>
        <dbReference type="Proteomes" id="UP000007110"/>
    </source>
</evidence>
<proteinExistence type="predicted"/>
<dbReference type="PROSITE" id="PS50026">
    <property type="entry name" value="EGF_3"/>
    <property type="match status" value="1"/>
</dbReference>
<evidence type="ECO:0000256" key="1">
    <source>
        <dbReference type="PROSITE-ProRule" id="PRU00076"/>
    </source>
</evidence>
<dbReference type="KEGG" id="spu:105446783"/>
<protein>
    <recommendedName>
        <fullName evidence="2">EGF-like domain-containing protein</fullName>
    </recommendedName>
</protein>
<keyword evidence="1" id="KW-1015">Disulfide bond</keyword>
<dbReference type="OMA" id="YISTEPH"/>
<keyword evidence="4" id="KW-1185">Reference proteome</keyword>
<dbReference type="AlphaFoldDB" id="A0A7M7SZU4"/>
<dbReference type="InParanoid" id="A0A7M7SZU4"/>
<organism evidence="3 4">
    <name type="scientific">Strongylocentrotus purpuratus</name>
    <name type="common">Purple sea urchin</name>
    <dbReference type="NCBI Taxonomy" id="7668"/>
    <lineage>
        <taxon>Eukaryota</taxon>
        <taxon>Metazoa</taxon>
        <taxon>Echinodermata</taxon>
        <taxon>Eleutherozoa</taxon>
        <taxon>Echinozoa</taxon>
        <taxon>Echinoidea</taxon>
        <taxon>Euechinoidea</taxon>
        <taxon>Echinacea</taxon>
        <taxon>Camarodonta</taxon>
        <taxon>Echinidea</taxon>
        <taxon>Strongylocentrotidae</taxon>
        <taxon>Strongylocentrotus</taxon>
    </lineage>
</organism>
<dbReference type="GeneID" id="105446783"/>
<reference evidence="4" key="1">
    <citation type="submission" date="2015-02" db="EMBL/GenBank/DDBJ databases">
        <title>Genome sequencing for Strongylocentrotus purpuratus.</title>
        <authorList>
            <person name="Murali S."/>
            <person name="Liu Y."/>
            <person name="Vee V."/>
            <person name="English A."/>
            <person name="Wang M."/>
            <person name="Skinner E."/>
            <person name="Han Y."/>
            <person name="Muzny D.M."/>
            <person name="Worley K.C."/>
            <person name="Gibbs R.A."/>
        </authorList>
    </citation>
    <scope>NUCLEOTIDE SEQUENCE</scope>
</reference>
<dbReference type="Proteomes" id="UP000007110">
    <property type="component" value="Unassembled WGS sequence"/>
</dbReference>
<dbReference type="PANTHER" id="PTHR46534">
    <property type="entry name" value="IGGFC_BINDING DOMAIN-CONTAINING PROTEIN"/>
    <property type="match status" value="1"/>
</dbReference>
<name>A0A7M7SZU4_STRPU</name>
<dbReference type="InterPro" id="IPR000742">
    <property type="entry name" value="EGF"/>
</dbReference>
<dbReference type="EnsemblMetazoa" id="XM_030987530">
    <property type="protein sequence ID" value="XP_030843390"/>
    <property type="gene ID" value="LOC105446783"/>
</dbReference>
<dbReference type="PROSITE" id="PS00022">
    <property type="entry name" value="EGF_1"/>
    <property type="match status" value="1"/>
</dbReference>
<dbReference type="InterPro" id="IPR035234">
    <property type="entry name" value="IgGFc-bd_N"/>
</dbReference>
<dbReference type="PROSITE" id="PS01186">
    <property type="entry name" value="EGF_2"/>
    <property type="match status" value="1"/>
</dbReference>
<dbReference type="SUPFAM" id="SSF57196">
    <property type="entry name" value="EGF/Laminin"/>
    <property type="match status" value="1"/>
</dbReference>
<sequence>MPYFQIPKFFYTTGSEAPFGADNLGREFVFGFPPNFVEGQTQPTIGIVVEAISTNVTSVKVNVPLRSLGFNFTLEPGSAPYDLVLPPDLTTTGVGSVTNATVVVRSDQDVSVTAYNIKTFSMAMFTLLPIKYIGKEYFIATLTEPRGGVVLLSAINEPTEVKIELTGRVEFRGEWHSPGSVIICSLRPYETLKLEVLHDDIIGTRITGNTSIVVIIGGICPNIPDGIPACDHIAEQLVSFDRWGRLFLLSPFANRLSGYQFQVVAGRNNTRVSLGNYERDLNMGEHYLGDIANQSMTSISATKPVMVMQYSKGTNSDYRQGDPAMLLVTPWEQYVSRVEFPVSDFSAAGISAVYIGVISECNATHNIEFDKYKYNEVPWLFEYDLVTSDNRLICSRWVTIEEGSHVLKSESATQVTGAGETVFTALVYGVGGSIAYLYNAGFGLQPKTCIAPSSDPPYKEIEVSCASQRRIDCSGSNPCQNGGTCENDACTCAAGFDGVSCSTGMDIYCNIC</sequence>
<feature type="domain" description="EGF-like" evidence="2">
    <location>
        <begin position="469"/>
        <end position="502"/>
    </location>
</feature>
<accession>A0A7M7SZU4</accession>
<dbReference type="Gene3D" id="2.10.25.10">
    <property type="entry name" value="Laminin"/>
    <property type="match status" value="1"/>
</dbReference>